<sequence>MGLSHSERGWGEAASLHTEQPSSITQKYVPIPQRKNFHHFKISIFSSVIQVFFIILSA</sequence>
<organism evidence="1 2">
    <name type="scientific">Prevotella veroralis F0319</name>
    <dbReference type="NCBI Taxonomy" id="649761"/>
    <lineage>
        <taxon>Bacteria</taxon>
        <taxon>Pseudomonadati</taxon>
        <taxon>Bacteroidota</taxon>
        <taxon>Bacteroidia</taxon>
        <taxon>Bacteroidales</taxon>
        <taxon>Prevotellaceae</taxon>
        <taxon>Prevotella</taxon>
    </lineage>
</organism>
<accession>C9MSI8</accession>
<protein>
    <submittedName>
        <fullName evidence="1">Uncharacterized protein</fullName>
    </submittedName>
</protein>
<dbReference type="STRING" id="649761.HMPREF0973_02607"/>
<dbReference type="HOGENOM" id="CLU_2975593_0_0_10"/>
<evidence type="ECO:0000313" key="2">
    <source>
        <dbReference type="Proteomes" id="UP000003327"/>
    </source>
</evidence>
<reference evidence="1 2" key="1">
    <citation type="submission" date="2009-09" db="EMBL/GenBank/DDBJ databases">
        <authorList>
            <person name="Weinstock G."/>
            <person name="Sodergren E."/>
            <person name="Clifton S."/>
            <person name="Fulton L."/>
            <person name="Fulton B."/>
            <person name="Courtney L."/>
            <person name="Fronick C."/>
            <person name="Harrison M."/>
            <person name="Strong C."/>
            <person name="Farmer C."/>
            <person name="Delahaunty K."/>
            <person name="Markovic C."/>
            <person name="Hall O."/>
            <person name="Minx P."/>
            <person name="Tomlinson C."/>
            <person name="Mitreva M."/>
            <person name="Nelson J."/>
            <person name="Hou S."/>
            <person name="Wollam A."/>
            <person name="Pepin K.H."/>
            <person name="Johnson M."/>
            <person name="Bhonagiri V."/>
            <person name="Nash W.E."/>
            <person name="Warren W."/>
            <person name="Chinwalla A."/>
            <person name="Mardis E.R."/>
            <person name="Wilson R.K."/>
        </authorList>
    </citation>
    <scope>NUCLEOTIDE SEQUENCE [LARGE SCALE GENOMIC DNA]</scope>
    <source>
        <strain evidence="1 2">F0319</strain>
    </source>
</reference>
<name>C9MSI8_9BACT</name>
<comment type="caution">
    <text evidence="1">The sequence shown here is derived from an EMBL/GenBank/DDBJ whole genome shotgun (WGS) entry which is preliminary data.</text>
</comment>
<dbReference type="AlphaFoldDB" id="C9MSI8"/>
<gene>
    <name evidence="1" type="ORF">HMPREF0973_02607</name>
</gene>
<evidence type="ECO:0000313" key="1">
    <source>
        <dbReference type="EMBL" id="EEX17557.1"/>
    </source>
</evidence>
<keyword evidence="2" id="KW-1185">Reference proteome</keyword>
<dbReference type="Proteomes" id="UP000003327">
    <property type="component" value="Unassembled WGS sequence"/>
</dbReference>
<dbReference type="EMBL" id="ACVA01000064">
    <property type="protein sequence ID" value="EEX17557.1"/>
    <property type="molecule type" value="Genomic_DNA"/>
</dbReference>
<proteinExistence type="predicted"/>